<protein>
    <submittedName>
        <fullName evidence="1">Uncharacterized protein</fullName>
    </submittedName>
</protein>
<reference evidence="2" key="1">
    <citation type="journal article" date="2019" name="Int. J. Syst. Evol. Microbiol.">
        <title>The Global Catalogue of Microorganisms (GCM) 10K type strain sequencing project: providing services to taxonomists for standard genome sequencing and annotation.</title>
        <authorList>
            <consortium name="The Broad Institute Genomics Platform"/>
            <consortium name="The Broad Institute Genome Sequencing Center for Infectious Disease"/>
            <person name="Wu L."/>
            <person name="Ma J."/>
        </authorList>
    </citation>
    <scope>NUCLEOTIDE SEQUENCE [LARGE SCALE GENOMIC DNA]</scope>
    <source>
        <strain evidence="2">CGMCC 1.15461</strain>
    </source>
</reference>
<keyword evidence="2" id="KW-1185">Reference proteome</keyword>
<evidence type="ECO:0000313" key="1">
    <source>
        <dbReference type="EMBL" id="GGB68731.1"/>
    </source>
</evidence>
<dbReference type="EMBL" id="BMJE01000001">
    <property type="protein sequence ID" value="GGB68731.1"/>
    <property type="molecule type" value="Genomic_DNA"/>
</dbReference>
<organism evidence="1 2">
    <name type="scientific">Flavobacterium suaedae</name>
    <dbReference type="NCBI Taxonomy" id="1767027"/>
    <lineage>
        <taxon>Bacteria</taxon>
        <taxon>Pseudomonadati</taxon>
        <taxon>Bacteroidota</taxon>
        <taxon>Flavobacteriia</taxon>
        <taxon>Flavobacteriales</taxon>
        <taxon>Flavobacteriaceae</taxon>
        <taxon>Flavobacterium</taxon>
    </lineage>
</organism>
<sequence length="87" mass="10456">MLNKKFVFCVNYRFRAVENSRSSLYKILIPNGNHYLPKGAQNYYYFFDIQTNSIPKVLYIKNFMQIILICGNKTDLQHINKITFYYI</sequence>
<evidence type="ECO:0000313" key="2">
    <source>
        <dbReference type="Proteomes" id="UP000615760"/>
    </source>
</evidence>
<comment type="caution">
    <text evidence="1">The sequence shown here is derived from an EMBL/GenBank/DDBJ whole genome shotgun (WGS) entry which is preliminary data.</text>
</comment>
<proteinExistence type="predicted"/>
<name>A0ABQ1JKN9_9FLAO</name>
<gene>
    <name evidence="1" type="ORF">GCM10007424_05940</name>
</gene>
<accession>A0ABQ1JKN9</accession>
<dbReference type="Proteomes" id="UP000615760">
    <property type="component" value="Unassembled WGS sequence"/>
</dbReference>